<evidence type="ECO:0000313" key="2">
    <source>
        <dbReference type="Proteomes" id="UP000887564"/>
    </source>
</evidence>
<name>A0A914S058_PAREQ</name>
<sequence length="79" mass="8984">MNQAHHHHIAIYCVFSYACSLALSSTQSGNYGPFFDLKLPPKLSELTFEPLIDEMQPQIFPEHPLLGHTAYLECFAYGR</sequence>
<protein>
    <submittedName>
        <fullName evidence="3">Secreted protein</fullName>
    </submittedName>
</protein>
<dbReference type="Proteomes" id="UP000887564">
    <property type="component" value="Unplaced"/>
</dbReference>
<feature type="chain" id="PRO_5036781566" evidence="1">
    <location>
        <begin position="25"/>
        <end position="79"/>
    </location>
</feature>
<evidence type="ECO:0000256" key="1">
    <source>
        <dbReference type="SAM" id="SignalP"/>
    </source>
</evidence>
<feature type="signal peptide" evidence="1">
    <location>
        <begin position="1"/>
        <end position="24"/>
    </location>
</feature>
<keyword evidence="2" id="KW-1185">Reference proteome</keyword>
<evidence type="ECO:0000313" key="3">
    <source>
        <dbReference type="WBParaSite" id="PEQ_0001215001-mRNA-1"/>
    </source>
</evidence>
<accession>A0A914S058</accession>
<proteinExistence type="predicted"/>
<dbReference type="AlphaFoldDB" id="A0A914S058"/>
<keyword evidence="1" id="KW-0732">Signal</keyword>
<reference evidence="3" key="1">
    <citation type="submission" date="2022-11" db="UniProtKB">
        <authorList>
            <consortium name="WormBaseParasite"/>
        </authorList>
    </citation>
    <scope>IDENTIFICATION</scope>
</reference>
<organism evidence="2 3">
    <name type="scientific">Parascaris equorum</name>
    <name type="common">Equine roundworm</name>
    <dbReference type="NCBI Taxonomy" id="6256"/>
    <lineage>
        <taxon>Eukaryota</taxon>
        <taxon>Metazoa</taxon>
        <taxon>Ecdysozoa</taxon>
        <taxon>Nematoda</taxon>
        <taxon>Chromadorea</taxon>
        <taxon>Rhabditida</taxon>
        <taxon>Spirurina</taxon>
        <taxon>Ascaridomorpha</taxon>
        <taxon>Ascaridoidea</taxon>
        <taxon>Ascarididae</taxon>
        <taxon>Parascaris</taxon>
    </lineage>
</organism>
<dbReference type="WBParaSite" id="PEQ_0001215001-mRNA-1">
    <property type="protein sequence ID" value="PEQ_0001215001-mRNA-1"/>
    <property type="gene ID" value="PEQ_0001215001"/>
</dbReference>